<keyword evidence="3" id="KW-1185">Reference proteome</keyword>
<dbReference type="InterPro" id="IPR041698">
    <property type="entry name" value="Methyltransf_25"/>
</dbReference>
<evidence type="ECO:0000259" key="1">
    <source>
        <dbReference type="Pfam" id="PF13649"/>
    </source>
</evidence>
<dbReference type="GO" id="GO:0061542">
    <property type="term" value="F:3-demethylubiquinol 3-O-methyltransferase activity"/>
    <property type="evidence" value="ECO:0007669"/>
    <property type="project" value="UniProtKB-EC"/>
</dbReference>
<reference evidence="2 3" key="1">
    <citation type="submission" date="2024-10" db="EMBL/GenBank/DDBJ databases">
        <title>The Natural Products Discovery Center: Release of the First 8490 Sequenced Strains for Exploring Actinobacteria Biosynthetic Diversity.</title>
        <authorList>
            <person name="Kalkreuter E."/>
            <person name="Kautsar S.A."/>
            <person name="Yang D."/>
            <person name="Bader C.D."/>
            <person name="Teijaro C.N."/>
            <person name="Fluegel L."/>
            <person name="Davis C.M."/>
            <person name="Simpson J.R."/>
            <person name="Lauterbach L."/>
            <person name="Steele A.D."/>
            <person name="Gui C."/>
            <person name="Meng S."/>
            <person name="Li G."/>
            <person name="Viehrig K."/>
            <person name="Ye F."/>
            <person name="Su P."/>
            <person name="Kiefer A.F."/>
            <person name="Nichols A."/>
            <person name="Cepeda A.J."/>
            <person name="Yan W."/>
            <person name="Fan B."/>
            <person name="Jiang Y."/>
            <person name="Adhikari A."/>
            <person name="Zheng C.-J."/>
            <person name="Schuster L."/>
            <person name="Cowan T.M."/>
            <person name="Smanski M.J."/>
            <person name="Chevrette M.G."/>
            <person name="De Carvalho L.P.S."/>
            <person name="Shen B."/>
        </authorList>
    </citation>
    <scope>NUCLEOTIDE SEQUENCE [LARGE SCALE GENOMIC DNA]</scope>
    <source>
        <strain evidence="2 3">NPDC007147</strain>
    </source>
</reference>
<evidence type="ECO:0000313" key="3">
    <source>
        <dbReference type="Proteomes" id="UP001601197"/>
    </source>
</evidence>
<dbReference type="SUPFAM" id="SSF53335">
    <property type="entry name" value="S-adenosyl-L-methionine-dependent methyltransferases"/>
    <property type="match status" value="1"/>
</dbReference>
<dbReference type="EC" id="2.1.1.64" evidence="2"/>
<organism evidence="2 3">
    <name type="scientific">Streptomyces kebangsaanensis</name>
    <dbReference type="NCBI Taxonomy" id="864058"/>
    <lineage>
        <taxon>Bacteria</taxon>
        <taxon>Bacillati</taxon>
        <taxon>Actinomycetota</taxon>
        <taxon>Actinomycetes</taxon>
        <taxon>Kitasatosporales</taxon>
        <taxon>Streptomycetaceae</taxon>
        <taxon>Streptomyces</taxon>
    </lineage>
</organism>
<accession>A0ABW6KY52</accession>
<dbReference type="Proteomes" id="UP001601197">
    <property type="component" value="Unassembled WGS sequence"/>
</dbReference>
<sequence length="200" mass="22000">MDAAAWDERYRGTELVWSAAPNRFVEQELAALRPAGRAVDLAAGEGRNAVWLAERGWQVDAVDFSTVALEKAERLATERGVRLHTVRTDLMAWSPSEAAYGLALIAYLHLPWQQMEHVLRQAARAVGPGGTLLLVGHDTANLRHGHGGPQDPRVLYTAEQVASLWRPYADIVRAETVERPVTGADGRHIALDALVRAVRM</sequence>
<dbReference type="Gene3D" id="3.40.50.150">
    <property type="entry name" value="Vaccinia Virus protein VP39"/>
    <property type="match status" value="1"/>
</dbReference>
<protein>
    <submittedName>
        <fullName evidence="2">Class I SAM-dependent methyltransferase</fullName>
        <ecNumber evidence="2">2.1.1.222</ecNumber>
        <ecNumber evidence="2">2.1.1.64</ecNumber>
    </submittedName>
</protein>
<dbReference type="Pfam" id="PF13649">
    <property type="entry name" value="Methyltransf_25"/>
    <property type="match status" value="1"/>
</dbReference>
<dbReference type="GO" id="GO:0102208">
    <property type="term" value="F:2-polyprenyl-6-hydroxyphenol methylase activity"/>
    <property type="evidence" value="ECO:0007669"/>
    <property type="project" value="UniProtKB-EC"/>
</dbReference>
<proteinExistence type="predicted"/>
<keyword evidence="2" id="KW-0489">Methyltransferase</keyword>
<dbReference type="CDD" id="cd02440">
    <property type="entry name" value="AdoMet_MTases"/>
    <property type="match status" value="1"/>
</dbReference>
<keyword evidence="2" id="KW-0808">Transferase</keyword>
<dbReference type="EC" id="2.1.1.222" evidence="2"/>
<comment type="caution">
    <text evidence="2">The sequence shown here is derived from an EMBL/GenBank/DDBJ whole genome shotgun (WGS) entry which is preliminary data.</text>
</comment>
<feature type="domain" description="Methyltransferase" evidence="1">
    <location>
        <begin position="39"/>
        <end position="130"/>
    </location>
</feature>
<gene>
    <name evidence="2" type="ORF">ACFYNZ_25585</name>
</gene>
<dbReference type="EMBL" id="JBIAFJ010000027">
    <property type="protein sequence ID" value="MFE9172805.1"/>
    <property type="molecule type" value="Genomic_DNA"/>
</dbReference>
<name>A0ABW6KY52_9ACTN</name>
<dbReference type="InterPro" id="IPR029063">
    <property type="entry name" value="SAM-dependent_MTases_sf"/>
</dbReference>
<evidence type="ECO:0000313" key="2">
    <source>
        <dbReference type="EMBL" id="MFE9172805.1"/>
    </source>
</evidence>
<dbReference type="RefSeq" id="WP_388350738.1">
    <property type="nucleotide sequence ID" value="NZ_JBIAFJ010000027.1"/>
</dbReference>
<dbReference type="GO" id="GO:0032259">
    <property type="term" value="P:methylation"/>
    <property type="evidence" value="ECO:0007669"/>
    <property type="project" value="UniProtKB-KW"/>
</dbReference>